<keyword evidence="4" id="KW-1185">Reference proteome</keyword>
<feature type="chain" id="PRO_5039159352" description="TRAP transporter substrate-binding protein DctP" evidence="2">
    <location>
        <begin position="23"/>
        <end position="381"/>
    </location>
</feature>
<dbReference type="AlphaFoldDB" id="A0A264W3F7"/>
<evidence type="ECO:0000313" key="3">
    <source>
        <dbReference type="EMBL" id="OZS78126.1"/>
    </source>
</evidence>
<evidence type="ECO:0000256" key="1">
    <source>
        <dbReference type="ARBA" id="ARBA00022729"/>
    </source>
</evidence>
<proteinExistence type="predicted"/>
<dbReference type="RefSeq" id="WP_094942777.1">
    <property type="nucleotide sequence ID" value="NZ_NOKQ01000204.1"/>
</dbReference>
<dbReference type="PROSITE" id="PS51257">
    <property type="entry name" value="PROKAR_LIPOPROTEIN"/>
    <property type="match status" value="1"/>
</dbReference>
<protein>
    <recommendedName>
        <fullName evidence="5">TRAP transporter substrate-binding protein DctP</fullName>
    </recommendedName>
</protein>
<dbReference type="InterPro" id="IPR018389">
    <property type="entry name" value="DctP_fam"/>
</dbReference>
<dbReference type="InterPro" id="IPR038404">
    <property type="entry name" value="TRAP_DctP_sf"/>
</dbReference>
<dbReference type="PANTHER" id="PTHR33376">
    <property type="match status" value="1"/>
</dbReference>
<organism evidence="3 4">
    <name type="scientific">Tetzosporium hominis</name>
    <dbReference type="NCBI Taxonomy" id="2020506"/>
    <lineage>
        <taxon>Bacteria</taxon>
        <taxon>Bacillati</taxon>
        <taxon>Bacillota</taxon>
        <taxon>Bacilli</taxon>
        <taxon>Bacillales</taxon>
        <taxon>Caryophanaceae</taxon>
        <taxon>Tetzosporium</taxon>
    </lineage>
</organism>
<reference evidence="3 4" key="1">
    <citation type="submission" date="2017-07" db="EMBL/GenBank/DDBJ databases">
        <title>Tetzosporium hominis gen.nov. sp.nov.</title>
        <authorList>
            <person name="Tetz G."/>
            <person name="Tetz V."/>
        </authorList>
    </citation>
    <scope>NUCLEOTIDE SEQUENCE [LARGE SCALE GENOMIC DNA]</scope>
    <source>
        <strain evidence="3 4">VT-49</strain>
    </source>
</reference>
<feature type="signal peptide" evidence="2">
    <location>
        <begin position="1"/>
        <end position="22"/>
    </location>
</feature>
<evidence type="ECO:0000313" key="4">
    <source>
        <dbReference type="Proteomes" id="UP000217065"/>
    </source>
</evidence>
<gene>
    <name evidence="3" type="ORF">CF394_07795</name>
</gene>
<dbReference type="Gene3D" id="3.40.190.170">
    <property type="entry name" value="Bacterial extracellular solute-binding protein, family 7"/>
    <property type="match status" value="1"/>
</dbReference>
<dbReference type="NCBIfam" id="NF037995">
    <property type="entry name" value="TRAP_S1"/>
    <property type="match status" value="1"/>
</dbReference>
<dbReference type="Pfam" id="PF03480">
    <property type="entry name" value="DctP"/>
    <property type="match status" value="1"/>
</dbReference>
<accession>A0A264W3F7</accession>
<dbReference type="PANTHER" id="PTHR33376:SF15">
    <property type="entry name" value="BLL6794 PROTEIN"/>
    <property type="match status" value="1"/>
</dbReference>
<keyword evidence="1 2" id="KW-0732">Signal</keyword>
<comment type="caution">
    <text evidence="3">The sequence shown here is derived from an EMBL/GenBank/DDBJ whole genome shotgun (WGS) entry which is preliminary data.</text>
</comment>
<sequence length="381" mass="41913">MKLSKKWLSVVAMSALVLGACGDGGGSSSSATADGSASGEQQSLTFNASSGVNDKHFWHRGFFQPLMDSVDEETGGKVSFNAFTSGELVGLGTEYDALTNGTIDVALTLMAPYDPQRFPYTEVVMLPLLESDSTIAAEAMKAMMNSDQEIKDGKTYYQIEFEDKGLVAFANSPTQPYVISTTNKAFDEVGDFSRDVRMRTASRVHEILSTNLGITSQSMPITDAYDALSRNALDGFFYNVPDWIAFGFDELIKHTIEGANFGHFVGHTAMTEETWAKLTPETQDIFRSNAERLIVEGSQLTKDETEENRQSNIDKGGEFKHLSEVPEDVRVHIEAAITKTWLDWIENLESQGHAGKEIAILWRDSLVEAGAEVPQEVMDIK</sequence>
<evidence type="ECO:0008006" key="5">
    <source>
        <dbReference type="Google" id="ProtNLM"/>
    </source>
</evidence>
<dbReference type="GO" id="GO:0055085">
    <property type="term" value="P:transmembrane transport"/>
    <property type="evidence" value="ECO:0007669"/>
    <property type="project" value="InterPro"/>
</dbReference>
<evidence type="ECO:0000256" key="2">
    <source>
        <dbReference type="SAM" id="SignalP"/>
    </source>
</evidence>
<dbReference type="OrthoDB" id="1646at2"/>
<dbReference type="Proteomes" id="UP000217065">
    <property type="component" value="Unassembled WGS sequence"/>
</dbReference>
<name>A0A264W3F7_9BACL</name>
<dbReference type="EMBL" id="NOKQ01000204">
    <property type="protein sequence ID" value="OZS78126.1"/>
    <property type="molecule type" value="Genomic_DNA"/>
</dbReference>